<evidence type="ECO:0000259" key="4">
    <source>
        <dbReference type="Pfam" id="PF01370"/>
    </source>
</evidence>
<keyword evidence="3" id="KW-0520">NAD</keyword>
<sequence length="252" mass="27162">MSVMTASSQPRVLVTGAAGRVGSRFAEFAAGRYRLRLSDRPQADMSALHAYGEVVSADLTDPDAMTALCSDVDTVVHLAGEPRPDAGWDTLLPSNVIGAYNVFEAAAGAGCRRLVFASSVHAVVGYPEDKQIRVTDPVNPATLYGVTKCFGEALGRYYGEQRGISVIALRIGAYQTRESALTIRGERIDHVYISPRDLNQLLVRAIEFDGDGFLMVNATSENSIQHLDLTEARTVLGYAPVDGFVDGRLHAE</sequence>
<evidence type="ECO:0000256" key="2">
    <source>
        <dbReference type="ARBA" id="ARBA00023002"/>
    </source>
</evidence>
<accession>A0ABX2FE03</accession>
<dbReference type="PANTHER" id="PTHR43103:SF5">
    <property type="entry name" value="4-EPIMERASE, PUTATIVE (AFU_ORTHOLOGUE AFUA_7G00360)-RELATED"/>
    <property type="match status" value="1"/>
</dbReference>
<organism evidence="5 6">
    <name type="scientific">Kibdelosporangium persicum</name>
    <dbReference type="NCBI Taxonomy" id="2698649"/>
    <lineage>
        <taxon>Bacteria</taxon>
        <taxon>Bacillati</taxon>
        <taxon>Actinomycetota</taxon>
        <taxon>Actinomycetes</taxon>
        <taxon>Pseudonocardiales</taxon>
        <taxon>Pseudonocardiaceae</taxon>
        <taxon>Kibdelosporangium</taxon>
    </lineage>
</organism>
<evidence type="ECO:0000313" key="5">
    <source>
        <dbReference type="EMBL" id="NRN69606.1"/>
    </source>
</evidence>
<reference evidence="5 6" key="1">
    <citation type="submission" date="2020-01" db="EMBL/GenBank/DDBJ databases">
        <title>Kibdelosporangium persica a novel Actinomycetes from a hot desert in Iran.</title>
        <authorList>
            <person name="Safaei N."/>
            <person name="Zaburannyi N."/>
            <person name="Mueller R."/>
            <person name="Wink J."/>
        </authorList>
    </citation>
    <scope>NUCLEOTIDE SEQUENCE [LARGE SCALE GENOMIC DNA]</scope>
    <source>
        <strain evidence="5 6">4NS15</strain>
    </source>
</reference>
<protein>
    <submittedName>
        <fullName evidence="5">Nucleoside-diphosphate-sugar epimerase</fullName>
    </submittedName>
</protein>
<evidence type="ECO:0000256" key="3">
    <source>
        <dbReference type="ARBA" id="ARBA00023027"/>
    </source>
</evidence>
<gene>
    <name evidence="5" type="ORF">GC106_68630</name>
</gene>
<dbReference type="PANTHER" id="PTHR43103">
    <property type="entry name" value="NUCLEOSIDE-DIPHOSPHATE-SUGAR EPIMERASE"/>
    <property type="match status" value="1"/>
</dbReference>
<dbReference type="EMBL" id="JAAATY010000029">
    <property type="protein sequence ID" value="NRN69606.1"/>
    <property type="molecule type" value="Genomic_DNA"/>
</dbReference>
<dbReference type="InterPro" id="IPR001509">
    <property type="entry name" value="Epimerase_deHydtase"/>
</dbReference>
<evidence type="ECO:0000256" key="1">
    <source>
        <dbReference type="ARBA" id="ARBA00007637"/>
    </source>
</evidence>
<dbReference type="Gene3D" id="3.40.50.720">
    <property type="entry name" value="NAD(P)-binding Rossmann-like Domain"/>
    <property type="match status" value="1"/>
</dbReference>
<dbReference type="InterPro" id="IPR036291">
    <property type="entry name" value="NAD(P)-bd_dom_sf"/>
</dbReference>
<comment type="similarity">
    <text evidence="1">Belongs to the NAD(P)-dependent epimerase/dehydratase family.</text>
</comment>
<name>A0ABX2FE03_9PSEU</name>
<evidence type="ECO:0000313" key="6">
    <source>
        <dbReference type="Proteomes" id="UP000763557"/>
    </source>
</evidence>
<comment type="caution">
    <text evidence="5">The sequence shown here is derived from an EMBL/GenBank/DDBJ whole genome shotgun (WGS) entry which is preliminary data.</text>
</comment>
<proteinExistence type="inferred from homology"/>
<keyword evidence="6" id="KW-1185">Reference proteome</keyword>
<dbReference type="SUPFAM" id="SSF51735">
    <property type="entry name" value="NAD(P)-binding Rossmann-fold domains"/>
    <property type="match status" value="1"/>
</dbReference>
<dbReference type="Proteomes" id="UP000763557">
    <property type="component" value="Unassembled WGS sequence"/>
</dbReference>
<feature type="domain" description="NAD-dependent epimerase/dehydratase" evidence="4">
    <location>
        <begin position="12"/>
        <end position="171"/>
    </location>
</feature>
<keyword evidence="2" id="KW-0560">Oxidoreductase</keyword>
<dbReference type="Pfam" id="PF01370">
    <property type="entry name" value="Epimerase"/>
    <property type="match status" value="1"/>
</dbReference>